<keyword evidence="4 6" id="KW-1133">Transmembrane helix</keyword>
<gene>
    <name evidence="8" type="ORF">EOD43_19490</name>
</gene>
<feature type="transmembrane region" description="Helical" evidence="6">
    <location>
        <begin position="172"/>
        <end position="193"/>
    </location>
</feature>
<name>A0A437LYD0_9SPHN</name>
<evidence type="ECO:0000313" key="9">
    <source>
        <dbReference type="Proteomes" id="UP000282971"/>
    </source>
</evidence>
<evidence type="ECO:0000256" key="4">
    <source>
        <dbReference type="ARBA" id="ARBA00022989"/>
    </source>
</evidence>
<feature type="transmembrane region" description="Helical" evidence="6">
    <location>
        <begin position="12"/>
        <end position="30"/>
    </location>
</feature>
<evidence type="ECO:0000256" key="1">
    <source>
        <dbReference type="ARBA" id="ARBA00004651"/>
    </source>
</evidence>
<evidence type="ECO:0000259" key="7">
    <source>
        <dbReference type="Pfam" id="PF09335"/>
    </source>
</evidence>
<dbReference type="Proteomes" id="UP000282971">
    <property type="component" value="Unassembled WGS sequence"/>
</dbReference>
<dbReference type="InterPro" id="IPR032816">
    <property type="entry name" value="VTT_dom"/>
</dbReference>
<accession>A0A437LYD0</accession>
<keyword evidence="2" id="KW-1003">Cell membrane</keyword>
<keyword evidence="3 6" id="KW-0812">Transmembrane</keyword>
<dbReference type="RefSeq" id="WP_127745699.1">
    <property type="nucleotide sequence ID" value="NZ_SACN01000003.1"/>
</dbReference>
<dbReference type="Pfam" id="PF09335">
    <property type="entry name" value="VTT_dom"/>
    <property type="match status" value="1"/>
</dbReference>
<dbReference type="InterPro" id="IPR051311">
    <property type="entry name" value="DedA_domain"/>
</dbReference>
<protein>
    <submittedName>
        <fullName evidence="8">DedA family protein</fullName>
    </submittedName>
</protein>
<evidence type="ECO:0000313" key="8">
    <source>
        <dbReference type="EMBL" id="RVT90439.1"/>
    </source>
</evidence>
<sequence length="204" mass="22437">MDDWINSLIETLGAAGVALLMFLENIFPPIPSELIMPLAGYAAADGRTSLPLVIAAGVAGTCAGAGCWYSLGRWLGEERLKQWAYRHGRWITLSPDDIERLDSWFEKHGGWTIPVGHLLPGIRTLVSIPAGVFAMRPLRFAALTILGSGIWTGALAMAGWWLGRNFSSVERWLGPVSTTIMAAILLIYIYRVITFRAKTSSRRH</sequence>
<dbReference type="AlphaFoldDB" id="A0A437LYD0"/>
<feature type="transmembrane region" description="Helical" evidence="6">
    <location>
        <begin position="140"/>
        <end position="160"/>
    </location>
</feature>
<feature type="transmembrane region" description="Helical" evidence="6">
    <location>
        <begin position="50"/>
        <end position="71"/>
    </location>
</feature>
<dbReference type="PANTHER" id="PTHR42709">
    <property type="entry name" value="ALKALINE PHOSPHATASE LIKE PROTEIN"/>
    <property type="match status" value="1"/>
</dbReference>
<evidence type="ECO:0000256" key="3">
    <source>
        <dbReference type="ARBA" id="ARBA00022692"/>
    </source>
</evidence>
<dbReference type="GO" id="GO:0005886">
    <property type="term" value="C:plasma membrane"/>
    <property type="evidence" value="ECO:0007669"/>
    <property type="project" value="UniProtKB-SubCell"/>
</dbReference>
<comment type="caution">
    <text evidence="8">The sequence shown here is derived from an EMBL/GenBank/DDBJ whole genome shotgun (WGS) entry which is preliminary data.</text>
</comment>
<comment type="subcellular location">
    <subcellularLocation>
        <location evidence="1">Cell membrane</location>
        <topology evidence="1">Multi-pass membrane protein</topology>
    </subcellularLocation>
</comment>
<keyword evidence="9" id="KW-1185">Reference proteome</keyword>
<dbReference type="PANTHER" id="PTHR42709:SF6">
    <property type="entry name" value="UNDECAPRENYL PHOSPHATE TRANSPORTER A"/>
    <property type="match status" value="1"/>
</dbReference>
<dbReference type="EMBL" id="SACN01000003">
    <property type="protein sequence ID" value="RVT90439.1"/>
    <property type="molecule type" value="Genomic_DNA"/>
</dbReference>
<keyword evidence="5 6" id="KW-0472">Membrane</keyword>
<proteinExistence type="predicted"/>
<evidence type="ECO:0000256" key="6">
    <source>
        <dbReference type="SAM" id="Phobius"/>
    </source>
</evidence>
<organism evidence="8 9">
    <name type="scientific">Sphingomonas crocodyli</name>
    <dbReference type="NCBI Taxonomy" id="1979270"/>
    <lineage>
        <taxon>Bacteria</taxon>
        <taxon>Pseudomonadati</taxon>
        <taxon>Pseudomonadota</taxon>
        <taxon>Alphaproteobacteria</taxon>
        <taxon>Sphingomonadales</taxon>
        <taxon>Sphingomonadaceae</taxon>
        <taxon>Sphingomonas</taxon>
    </lineage>
</organism>
<reference evidence="8 9" key="1">
    <citation type="submission" date="2019-01" db="EMBL/GenBank/DDBJ databases">
        <authorList>
            <person name="Chen W.-M."/>
        </authorList>
    </citation>
    <scope>NUCLEOTIDE SEQUENCE [LARGE SCALE GENOMIC DNA]</scope>
    <source>
        <strain evidence="8 9">CCP-7</strain>
    </source>
</reference>
<evidence type="ECO:0000256" key="2">
    <source>
        <dbReference type="ARBA" id="ARBA00022475"/>
    </source>
</evidence>
<dbReference type="OrthoDB" id="9813426at2"/>
<evidence type="ECO:0000256" key="5">
    <source>
        <dbReference type="ARBA" id="ARBA00023136"/>
    </source>
</evidence>
<feature type="domain" description="VTT" evidence="7">
    <location>
        <begin position="30"/>
        <end position="159"/>
    </location>
</feature>